<dbReference type="Pfam" id="PF00328">
    <property type="entry name" value="His_Phos_2"/>
    <property type="match status" value="1"/>
</dbReference>
<evidence type="ECO:0000256" key="1">
    <source>
        <dbReference type="ARBA" id="ARBA00004236"/>
    </source>
</evidence>
<dbReference type="InterPro" id="IPR029033">
    <property type="entry name" value="His_PPase_superfam"/>
</dbReference>
<accession>A0A0C2I890</accession>
<comment type="catalytic activity">
    <reaction evidence="14">
        <text>1D-myo-inositol hexakisphosphate + H2O = 1D-myo-inositol 1,2,4,5,6-pentakisphosphate + phosphate</text>
        <dbReference type="Rhea" id="RHEA:16989"/>
        <dbReference type="ChEBI" id="CHEBI:15377"/>
        <dbReference type="ChEBI" id="CHEBI:43474"/>
        <dbReference type="ChEBI" id="CHEBI:57798"/>
        <dbReference type="ChEBI" id="CHEBI:58130"/>
        <dbReference type="EC" id="3.1.3.62"/>
    </reaction>
    <physiologicalReaction direction="left-to-right" evidence="14">
        <dbReference type="Rhea" id="RHEA:16990"/>
    </physiologicalReaction>
</comment>
<comment type="catalytic activity">
    <reaction evidence="13">
        <text>1D-myo-inositol 1,2,4,5,6-pentakisphosphate + H2O = 1D-myo-inositol 1,2,5,6-tetrakisphosphate + phosphate</text>
        <dbReference type="Rhea" id="RHEA:77115"/>
        <dbReference type="ChEBI" id="CHEBI:15377"/>
        <dbReference type="ChEBI" id="CHEBI:43474"/>
        <dbReference type="ChEBI" id="CHEBI:57798"/>
        <dbReference type="ChEBI" id="CHEBI:195535"/>
        <dbReference type="EC" id="3.1.3.62"/>
    </reaction>
    <physiologicalReaction direction="left-to-right" evidence="13">
        <dbReference type="Rhea" id="RHEA:77116"/>
    </physiologicalReaction>
</comment>
<evidence type="ECO:0000256" key="16">
    <source>
        <dbReference type="PIRSR" id="PIRSR000894-2"/>
    </source>
</evidence>
<dbReference type="Proteomes" id="UP000031668">
    <property type="component" value="Unassembled WGS sequence"/>
</dbReference>
<evidence type="ECO:0000256" key="11">
    <source>
        <dbReference type="ARBA" id="ARBA00031642"/>
    </source>
</evidence>
<keyword evidence="19" id="KW-1185">Reference proteome</keyword>
<feature type="chain" id="PRO_5002150283" description="Multiple inositol polyphosphate phosphatase 1" evidence="17">
    <location>
        <begin position="18"/>
        <end position="458"/>
    </location>
</feature>
<comment type="subcellular location">
    <subcellularLocation>
        <location evidence="1">Cell membrane</location>
    </subcellularLocation>
</comment>
<dbReference type="OMA" id="WCAAFTR"/>
<dbReference type="GO" id="GO:0005886">
    <property type="term" value="C:plasma membrane"/>
    <property type="evidence" value="ECO:0007669"/>
    <property type="project" value="UniProtKB-SubCell"/>
</dbReference>
<dbReference type="EC" id="3.1.3.62" evidence="4"/>
<evidence type="ECO:0000256" key="4">
    <source>
        <dbReference type="ARBA" id="ARBA00013040"/>
    </source>
</evidence>
<name>A0A0C2I890_THEKT</name>
<comment type="catalytic activity">
    <reaction evidence="12">
        <text>1D-myo-inositol 1,2,5,6-tetrakisphosphate + H2O = 1D-myo-inositol 1,2,6-trisphosphate + phosphate</text>
        <dbReference type="Rhea" id="RHEA:77119"/>
        <dbReference type="ChEBI" id="CHEBI:15377"/>
        <dbReference type="ChEBI" id="CHEBI:43474"/>
        <dbReference type="ChEBI" id="CHEBI:195535"/>
        <dbReference type="ChEBI" id="CHEBI:195537"/>
        <dbReference type="EC" id="3.1.3.62"/>
    </reaction>
    <physiologicalReaction direction="left-to-right" evidence="12">
        <dbReference type="Rhea" id="RHEA:77120"/>
    </physiologicalReaction>
</comment>
<dbReference type="PANTHER" id="PTHR20963:SF8">
    <property type="entry name" value="MULTIPLE INOSITOL POLYPHOSPHATE PHOSPHATASE 1"/>
    <property type="match status" value="1"/>
</dbReference>
<dbReference type="PANTHER" id="PTHR20963">
    <property type="entry name" value="MULTIPLE INOSITOL POLYPHOSPHATE PHOSPHATASE-RELATED"/>
    <property type="match status" value="1"/>
</dbReference>
<keyword evidence="7 17" id="KW-0732">Signal</keyword>
<evidence type="ECO:0000256" key="13">
    <source>
        <dbReference type="ARBA" id="ARBA00043671"/>
    </source>
</evidence>
<keyword evidence="16" id="KW-1015">Disulfide bond</keyword>
<evidence type="ECO:0000256" key="6">
    <source>
        <dbReference type="ARBA" id="ARBA00022475"/>
    </source>
</evidence>
<dbReference type="GO" id="GO:0052745">
    <property type="term" value="F:inositol phosphate phosphatase activity"/>
    <property type="evidence" value="ECO:0007669"/>
    <property type="project" value="TreeGrafter"/>
</dbReference>
<reference evidence="18 19" key="1">
    <citation type="journal article" date="2014" name="Genome Biol. Evol.">
        <title>The genome of the myxosporean Thelohanellus kitauei shows adaptations to nutrient acquisition within its fish host.</title>
        <authorList>
            <person name="Yang Y."/>
            <person name="Xiong J."/>
            <person name="Zhou Z."/>
            <person name="Huo F."/>
            <person name="Miao W."/>
            <person name="Ran C."/>
            <person name="Liu Y."/>
            <person name="Zhang J."/>
            <person name="Feng J."/>
            <person name="Wang M."/>
            <person name="Wang M."/>
            <person name="Wang L."/>
            <person name="Yao B."/>
        </authorList>
    </citation>
    <scope>NUCLEOTIDE SEQUENCE [LARGE SCALE GENOMIC DNA]</scope>
    <source>
        <strain evidence="18">Wuqing</strain>
    </source>
</reference>
<gene>
    <name evidence="18" type="ORF">RF11_12868</name>
</gene>
<comment type="catalytic activity">
    <reaction evidence="15">
        <text>(2R)-2,3-bisphosphoglycerate + H2O = (2R)-2-phosphoglycerate + phosphate</text>
        <dbReference type="Rhea" id="RHEA:27381"/>
        <dbReference type="ChEBI" id="CHEBI:15377"/>
        <dbReference type="ChEBI" id="CHEBI:43474"/>
        <dbReference type="ChEBI" id="CHEBI:58248"/>
        <dbReference type="ChEBI" id="CHEBI:58289"/>
        <dbReference type="EC" id="3.1.3.80"/>
    </reaction>
    <physiologicalReaction direction="left-to-right" evidence="15">
        <dbReference type="Rhea" id="RHEA:27382"/>
    </physiologicalReaction>
</comment>
<protein>
    <recommendedName>
        <fullName evidence="5">Multiple inositol polyphosphate phosphatase 1</fullName>
        <ecNumber evidence="4">3.1.3.62</ecNumber>
        <ecNumber evidence="3">3.1.3.80</ecNumber>
    </recommendedName>
    <alternativeName>
        <fullName evidence="11">2,3-bisphosphoglycerate 3-phosphatase</fullName>
    </alternativeName>
</protein>
<evidence type="ECO:0000256" key="5">
    <source>
        <dbReference type="ARBA" id="ARBA00018097"/>
    </source>
</evidence>
<comment type="caution">
    <text evidence="18">The sequence shown here is derived from an EMBL/GenBank/DDBJ whole genome shotgun (WGS) entry which is preliminary data.</text>
</comment>
<evidence type="ECO:0000256" key="17">
    <source>
        <dbReference type="SAM" id="SignalP"/>
    </source>
</evidence>
<keyword evidence="9" id="KW-0472">Membrane</keyword>
<feature type="disulfide bond" evidence="16">
    <location>
        <begin position="237"/>
        <end position="253"/>
    </location>
</feature>
<dbReference type="GO" id="GO:0034417">
    <property type="term" value="F:bisphosphoglycerate 3-phosphatase activity"/>
    <property type="evidence" value="ECO:0007669"/>
    <property type="project" value="UniProtKB-EC"/>
</dbReference>
<sequence>MFLSLKLLLVLIQRTLGSYFSSKTAYDFVGNLDPSPIFPLSVKPVYINYLGRHGTRFPSANDVKKMTATFKRIKNGSHFYDYFPSGSFGYVASMDKDLAPRGVKELNQIGQRFRRRFQDLFDSECSNCKNFRFDSTCRTRAIQSMFSFAVGMFNISENTKWLPEIKTLPCENDYKYRYFDFCPLYMTKQKCLKKNSEEEKKLMKKNLFLKIAKKLAQGLGVQNNLCGEDIWTLYLLCAYNVSLNQASADEGVCSLFDEEAMRAMDYVLDVKNFYKRGGSDPLNILISCDLFASIYHSVANALRSCSNTCQANQSCEQGHGGDFGFAHAETLVPLLGNFELIGLSPDFGSNNPKTFVNAENFEELQNKRIYKGSELSPMGANFALVVGCTSTPTVEGVVLALLNEHPISLPCCQGEKLSGNNSIPICTSRQFMSCYEHRALSCNLEEICKGEYNCPKHK</sequence>
<evidence type="ECO:0000313" key="18">
    <source>
        <dbReference type="EMBL" id="KII61453.1"/>
    </source>
</evidence>
<evidence type="ECO:0000256" key="10">
    <source>
        <dbReference type="ARBA" id="ARBA00023180"/>
    </source>
</evidence>
<evidence type="ECO:0000256" key="3">
    <source>
        <dbReference type="ARBA" id="ARBA00012976"/>
    </source>
</evidence>
<evidence type="ECO:0000256" key="8">
    <source>
        <dbReference type="ARBA" id="ARBA00022801"/>
    </source>
</evidence>
<organism evidence="18 19">
    <name type="scientific">Thelohanellus kitauei</name>
    <name type="common">Myxosporean</name>
    <dbReference type="NCBI Taxonomy" id="669202"/>
    <lineage>
        <taxon>Eukaryota</taxon>
        <taxon>Metazoa</taxon>
        <taxon>Cnidaria</taxon>
        <taxon>Myxozoa</taxon>
        <taxon>Myxosporea</taxon>
        <taxon>Bivalvulida</taxon>
        <taxon>Platysporina</taxon>
        <taxon>Myxobolidae</taxon>
        <taxon>Thelohanellus</taxon>
    </lineage>
</organism>
<dbReference type="SUPFAM" id="SSF53254">
    <property type="entry name" value="Phosphoglycerate mutase-like"/>
    <property type="match status" value="1"/>
</dbReference>
<keyword evidence="10" id="KW-0325">Glycoprotein</keyword>
<evidence type="ECO:0000256" key="7">
    <source>
        <dbReference type="ARBA" id="ARBA00022729"/>
    </source>
</evidence>
<feature type="signal peptide" evidence="17">
    <location>
        <begin position="1"/>
        <end position="17"/>
    </location>
</feature>
<proteinExistence type="inferred from homology"/>
<evidence type="ECO:0000256" key="2">
    <source>
        <dbReference type="ARBA" id="ARBA00008422"/>
    </source>
</evidence>
<dbReference type="OrthoDB" id="6509975at2759"/>
<dbReference type="EMBL" id="JWZT01005339">
    <property type="protein sequence ID" value="KII61453.1"/>
    <property type="molecule type" value="Genomic_DNA"/>
</dbReference>
<dbReference type="PIRSF" id="PIRSF000894">
    <property type="entry name" value="Acid_phosphatase"/>
    <property type="match status" value="1"/>
</dbReference>
<keyword evidence="8" id="KW-0378">Hydrolase</keyword>
<evidence type="ECO:0000256" key="14">
    <source>
        <dbReference type="ARBA" id="ARBA00043691"/>
    </source>
</evidence>
<dbReference type="InterPro" id="IPR000560">
    <property type="entry name" value="His_Pase_clade-2"/>
</dbReference>
<comment type="similarity">
    <text evidence="2">Belongs to the histidine acid phosphatase family. MINPP1 subfamily.</text>
</comment>
<keyword evidence="6" id="KW-1003">Cell membrane</keyword>
<evidence type="ECO:0000256" key="12">
    <source>
        <dbReference type="ARBA" id="ARBA00043668"/>
    </source>
</evidence>
<dbReference type="AlphaFoldDB" id="A0A0C2I890"/>
<dbReference type="CDD" id="cd07061">
    <property type="entry name" value="HP_HAP_like"/>
    <property type="match status" value="1"/>
</dbReference>
<dbReference type="Gene3D" id="3.40.50.1240">
    <property type="entry name" value="Phosphoglycerate mutase-like"/>
    <property type="match status" value="1"/>
</dbReference>
<evidence type="ECO:0000313" key="19">
    <source>
        <dbReference type="Proteomes" id="UP000031668"/>
    </source>
</evidence>
<dbReference type="InterPro" id="IPR016274">
    <property type="entry name" value="Histidine_acid_Pase_euk"/>
</dbReference>
<dbReference type="EC" id="3.1.3.80" evidence="3"/>
<dbReference type="GO" id="GO:0003993">
    <property type="term" value="F:acid phosphatase activity"/>
    <property type="evidence" value="ECO:0007669"/>
    <property type="project" value="TreeGrafter"/>
</dbReference>
<evidence type="ECO:0000256" key="15">
    <source>
        <dbReference type="ARBA" id="ARBA00043832"/>
    </source>
</evidence>
<evidence type="ECO:0000256" key="9">
    <source>
        <dbReference type="ARBA" id="ARBA00023136"/>
    </source>
</evidence>